<reference evidence="10 11" key="1">
    <citation type="submission" date="2020-08" db="EMBL/GenBank/DDBJ databases">
        <title>Sequencing the genomes of 1000 actinobacteria strains.</title>
        <authorList>
            <person name="Klenk H.-P."/>
        </authorList>
    </citation>
    <scope>NUCLEOTIDE SEQUENCE [LARGE SCALE GENOMIC DNA]</scope>
    <source>
        <strain evidence="10 11">DSM 46659</strain>
    </source>
</reference>
<keyword evidence="6 9" id="KW-0378">Hydrolase</keyword>
<comment type="subunit">
    <text evidence="9">Homodimer, forms a heterotetramer with a Cas1 homodimer.</text>
</comment>
<organism evidence="10 11">
    <name type="scientific">Nocardiopsis mwathae</name>
    <dbReference type="NCBI Taxonomy" id="1472723"/>
    <lineage>
        <taxon>Bacteria</taxon>
        <taxon>Bacillati</taxon>
        <taxon>Actinomycetota</taxon>
        <taxon>Actinomycetes</taxon>
        <taxon>Streptosporangiales</taxon>
        <taxon>Nocardiopsidaceae</taxon>
        <taxon>Nocardiopsis</taxon>
    </lineage>
</organism>
<dbReference type="HAMAP" id="MF_01471">
    <property type="entry name" value="Cas2"/>
    <property type="match status" value="1"/>
</dbReference>
<evidence type="ECO:0000256" key="9">
    <source>
        <dbReference type="HAMAP-Rule" id="MF_01471"/>
    </source>
</evidence>
<accession>A0A7W9YMK7</accession>
<dbReference type="CDD" id="cd09725">
    <property type="entry name" value="Cas2_I_II_III"/>
    <property type="match status" value="1"/>
</dbReference>
<comment type="function">
    <text evidence="9">CRISPR (clustered regularly interspaced short palindromic repeat), is an adaptive immune system that provides protection against mobile genetic elements (viruses, transposable elements and conjugative plasmids). CRISPR clusters contain sequences complementary to antecedent mobile elements and target invading nucleic acids. CRISPR clusters are transcribed and processed into CRISPR RNA (crRNA). Functions as a ssRNA-specific endoribonuclease. Involved in the integration of spacer DNA into the CRISPR cassette.</text>
</comment>
<evidence type="ECO:0000313" key="11">
    <source>
        <dbReference type="Proteomes" id="UP000546642"/>
    </source>
</evidence>
<comment type="cofactor">
    <cofactor evidence="1 9">
        <name>Mg(2+)</name>
        <dbReference type="ChEBI" id="CHEBI:18420"/>
    </cofactor>
</comment>
<evidence type="ECO:0000256" key="4">
    <source>
        <dbReference type="ARBA" id="ARBA00022723"/>
    </source>
</evidence>
<sequence>MHIIVVYDTAAERNPKILRTCRRYLHHVQRSVFEGQLSPAQFTRFQRDVKDLIDDEYDHVIAYTLPPGAVPQRVTWGQERDAPSDIL</sequence>
<keyword evidence="8 9" id="KW-0051">Antiviral defense</keyword>
<dbReference type="Gene3D" id="3.30.70.240">
    <property type="match status" value="1"/>
</dbReference>
<dbReference type="EC" id="3.1.-.-" evidence="9"/>
<evidence type="ECO:0000256" key="3">
    <source>
        <dbReference type="ARBA" id="ARBA00022722"/>
    </source>
</evidence>
<keyword evidence="7 9" id="KW-0460">Magnesium</keyword>
<dbReference type="GO" id="GO:0043571">
    <property type="term" value="P:maintenance of CRISPR repeat elements"/>
    <property type="evidence" value="ECO:0007669"/>
    <property type="project" value="UniProtKB-UniRule"/>
</dbReference>
<evidence type="ECO:0000256" key="8">
    <source>
        <dbReference type="ARBA" id="ARBA00023118"/>
    </source>
</evidence>
<dbReference type="GO" id="GO:0004521">
    <property type="term" value="F:RNA endonuclease activity"/>
    <property type="evidence" value="ECO:0007669"/>
    <property type="project" value="InterPro"/>
</dbReference>
<dbReference type="GO" id="GO:0016787">
    <property type="term" value="F:hydrolase activity"/>
    <property type="evidence" value="ECO:0007669"/>
    <property type="project" value="UniProtKB-KW"/>
</dbReference>
<gene>
    <name evidence="9" type="primary">cas2</name>
    <name evidence="10" type="ORF">HNR23_004998</name>
</gene>
<dbReference type="GO" id="GO:0046872">
    <property type="term" value="F:metal ion binding"/>
    <property type="evidence" value="ECO:0007669"/>
    <property type="project" value="UniProtKB-UniRule"/>
</dbReference>
<protein>
    <recommendedName>
        <fullName evidence="9">CRISPR-associated endoribonuclease Cas2</fullName>
        <ecNumber evidence="9">3.1.-.-</ecNumber>
    </recommendedName>
</protein>
<dbReference type="GO" id="GO:0051607">
    <property type="term" value="P:defense response to virus"/>
    <property type="evidence" value="ECO:0007669"/>
    <property type="project" value="UniProtKB-UniRule"/>
</dbReference>
<proteinExistence type="inferred from homology"/>
<feature type="binding site" evidence="9">
    <location>
        <position position="8"/>
    </location>
    <ligand>
        <name>Mg(2+)</name>
        <dbReference type="ChEBI" id="CHEBI:18420"/>
        <note>catalytic</note>
    </ligand>
</feature>
<evidence type="ECO:0000256" key="1">
    <source>
        <dbReference type="ARBA" id="ARBA00001946"/>
    </source>
</evidence>
<dbReference type="PANTHER" id="PTHR34405">
    <property type="entry name" value="CRISPR-ASSOCIATED ENDORIBONUCLEASE CAS2"/>
    <property type="match status" value="1"/>
</dbReference>
<evidence type="ECO:0000256" key="5">
    <source>
        <dbReference type="ARBA" id="ARBA00022759"/>
    </source>
</evidence>
<keyword evidence="3 9" id="KW-0540">Nuclease</keyword>
<comment type="similarity">
    <text evidence="2 9">Belongs to the CRISPR-associated endoribonuclease Cas2 protein family.</text>
</comment>
<dbReference type="RefSeq" id="WP_184079300.1">
    <property type="nucleotide sequence ID" value="NZ_JACHDS010000001.1"/>
</dbReference>
<dbReference type="Pfam" id="PF09827">
    <property type="entry name" value="CRISPR_Cas2"/>
    <property type="match status" value="1"/>
</dbReference>
<dbReference type="InterPro" id="IPR021127">
    <property type="entry name" value="CRISPR_associated_Cas2"/>
</dbReference>
<evidence type="ECO:0000256" key="2">
    <source>
        <dbReference type="ARBA" id="ARBA00009959"/>
    </source>
</evidence>
<keyword evidence="4 9" id="KW-0479">Metal-binding</keyword>
<keyword evidence="11" id="KW-1185">Reference proteome</keyword>
<dbReference type="SUPFAM" id="SSF143430">
    <property type="entry name" value="TTP0101/SSO1404-like"/>
    <property type="match status" value="1"/>
</dbReference>
<dbReference type="InterPro" id="IPR019199">
    <property type="entry name" value="Virulence_VapD/CRISPR_Cas2"/>
</dbReference>
<evidence type="ECO:0000256" key="7">
    <source>
        <dbReference type="ARBA" id="ARBA00022842"/>
    </source>
</evidence>
<dbReference type="NCBIfam" id="TIGR01573">
    <property type="entry name" value="cas2"/>
    <property type="match status" value="1"/>
</dbReference>
<keyword evidence="5 9" id="KW-0255">Endonuclease</keyword>
<dbReference type="Proteomes" id="UP000546642">
    <property type="component" value="Unassembled WGS sequence"/>
</dbReference>
<evidence type="ECO:0000313" key="10">
    <source>
        <dbReference type="EMBL" id="MBB6174938.1"/>
    </source>
</evidence>
<evidence type="ECO:0000256" key="6">
    <source>
        <dbReference type="ARBA" id="ARBA00022801"/>
    </source>
</evidence>
<comment type="caution">
    <text evidence="10">The sequence shown here is derived from an EMBL/GenBank/DDBJ whole genome shotgun (WGS) entry which is preliminary data.</text>
</comment>
<name>A0A7W9YMK7_9ACTN</name>
<dbReference type="EMBL" id="JACHDS010000001">
    <property type="protein sequence ID" value="MBB6174938.1"/>
    <property type="molecule type" value="Genomic_DNA"/>
</dbReference>
<dbReference type="AlphaFoldDB" id="A0A7W9YMK7"/>